<dbReference type="Pfam" id="PF01590">
    <property type="entry name" value="GAF"/>
    <property type="match status" value="1"/>
</dbReference>
<name>A0A852TU10_9ACTN</name>
<dbReference type="InterPro" id="IPR005561">
    <property type="entry name" value="ANTAR"/>
</dbReference>
<keyword evidence="1" id="KW-0808">Transferase</keyword>
<evidence type="ECO:0000313" key="6">
    <source>
        <dbReference type="EMBL" id="NYE47926.1"/>
    </source>
</evidence>
<accession>A0A852TU10</accession>
<dbReference type="PROSITE" id="PS50921">
    <property type="entry name" value="ANTAR"/>
    <property type="match status" value="1"/>
</dbReference>
<reference evidence="6 7" key="1">
    <citation type="submission" date="2020-07" db="EMBL/GenBank/DDBJ databases">
        <title>Sequencing the genomes of 1000 actinobacteria strains.</title>
        <authorList>
            <person name="Klenk H.-P."/>
        </authorList>
    </citation>
    <scope>NUCLEOTIDE SEQUENCE [LARGE SCALE GENOMIC DNA]</scope>
    <source>
        <strain evidence="6 7">CXB654</strain>
    </source>
</reference>
<evidence type="ECO:0000256" key="3">
    <source>
        <dbReference type="ARBA" id="ARBA00023015"/>
    </source>
</evidence>
<dbReference type="Pfam" id="PF03861">
    <property type="entry name" value="ANTAR"/>
    <property type="match status" value="1"/>
</dbReference>
<dbReference type="InterPro" id="IPR011006">
    <property type="entry name" value="CheY-like_superfamily"/>
</dbReference>
<organism evidence="6 7">
    <name type="scientific">Spinactinospora alkalitolerans</name>
    <dbReference type="NCBI Taxonomy" id="687207"/>
    <lineage>
        <taxon>Bacteria</taxon>
        <taxon>Bacillati</taxon>
        <taxon>Actinomycetota</taxon>
        <taxon>Actinomycetes</taxon>
        <taxon>Streptosporangiales</taxon>
        <taxon>Nocardiopsidaceae</taxon>
        <taxon>Spinactinospora</taxon>
    </lineage>
</organism>
<dbReference type="Gene3D" id="1.10.10.10">
    <property type="entry name" value="Winged helix-like DNA-binding domain superfamily/Winged helix DNA-binding domain"/>
    <property type="match status" value="1"/>
</dbReference>
<dbReference type="EMBL" id="JACCCC010000001">
    <property type="protein sequence ID" value="NYE47926.1"/>
    <property type="molecule type" value="Genomic_DNA"/>
</dbReference>
<sequence>MAAVRRYDILDTPPDGTYDRVAALVAQTLRVPIATVTIVDEDRIWFKAAQGLPQGVCETSREPGLCASAILHGESYVVPDALRDSQALTNPLVRGELGLRFYAAAPITTADGFRLGTVNAIDTRPRKATDRERGILRDLAAMVMDGLELRLSAMRTVQLERELQESKEANLRAALDSRAGIDQAIGVIMAQQRCGADEAFAFLSRASQNRNVKLRDLAAGILTQITTGPDPAPDPPVR</sequence>
<dbReference type="SUPFAM" id="SSF55781">
    <property type="entry name" value="GAF domain-like"/>
    <property type="match status" value="1"/>
</dbReference>
<dbReference type="GO" id="GO:0003723">
    <property type="term" value="F:RNA binding"/>
    <property type="evidence" value="ECO:0007669"/>
    <property type="project" value="InterPro"/>
</dbReference>
<dbReference type="PANTHER" id="PTHR43102">
    <property type="entry name" value="SLR1143 PROTEIN"/>
    <property type="match status" value="1"/>
</dbReference>
<dbReference type="RefSeq" id="WP_218882470.1">
    <property type="nucleotide sequence ID" value="NZ_BAAAYY010000003.1"/>
</dbReference>
<keyword evidence="7" id="KW-1185">Reference proteome</keyword>
<comment type="caution">
    <text evidence="6">The sequence shown here is derived from an EMBL/GenBank/DDBJ whole genome shotgun (WGS) entry which is preliminary data.</text>
</comment>
<dbReference type="GO" id="GO:0016301">
    <property type="term" value="F:kinase activity"/>
    <property type="evidence" value="ECO:0007669"/>
    <property type="project" value="UniProtKB-KW"/>
</dbReference>
<dbReference type="PANTHER" id="PTHR43102:SF2">
    <property type="entry name" value="GAF DOMAIN-CONTAINING PROTEIN"/>
    <property type="match status" value="1"/>
</dbReference>
<dbReference type="Proteomes" id="UP000589036">
    <property type="component" value="Unassembled WGS sequence"/>
</dbReference>
<feature type="domain" description="ANTAR" evidence="5">
    <location>
        <begin position="161"/>
        <end position="222"/>
    </location>
</feature>
<evidence type="ECO:0000313" key="7">
    <source>
        <dbReference type="Proteomes" id="UP000589036"/>
    </source>
</evidence>
<keyword evidence="4" id="KW-0804">Transcription</keyword>
<dbReference type="SMART" id="SM01012">
    <property type="entry name" value="ANTAR"/>
    <property type="match status" value="1"/>
</dbReference>
<evidence type="ECO:0000256" key="2">
    <source>
        <dbReference type="ARBA" id="ARBA00022777"/>
    </source>
</evidence>
<dbReference type="InterPro" id="IPR003018">
    <property type="entry name" value="GAF"/>
</dbReference>
<gene>
    <name evidence="6" type="ORF">HDA32_003046</name>
</gene>
<keyword evidence="3" id="KW-0805">Transcription regulation</keyword>
<dbReference type="Gene3D" id="3.30.450.40">
    <property type="match status" value="1"/>
</dbReference>
<dbReference type="AlphaFoldDB" id="A0A852TU10"/>
<dbReference type="InterPro" id="IPR036388">
    <property type="entry name" value="WH-like_DNA-bd_sf"/>
</dbReference>
<evidence type="ECO:0000256" key="1">
    <source>
        <dbReference type="ARBA" id="ARBA00022679"/>
    </source>
</evidence>
<proteinExistence type="predicted"/>
<keyword evidence="2" id="KW-0418">Kinase</keyword>
<dbReference type="SMART" id="SM00065">
    <property type="entry name" value="GAF"/>
    <property type="match status" value="1"/>
</dbReference>
<dbReference type="SUPFAM" id="SSF52172">
    <property type="entry name" value="CheY-like"/>
    <property type="match status" value="1"/>
</dbReference>
<protein>
    <submittedName>
        <fullName evidence="6">GAF domain-containing protein</fullName>
    </submittedName>
</protein>
<dbReference type="InterPro" id="IPR029016">
    <property type="entry name" value="GAF-like_dom_sf"/>
</dbReference>
<evidence type="ECO:0000256" key="4">
    <source>
        <dbReference type="ARBA" id="ARBA00023163"/>
    </source>
</evidence>
<evidence type="ECO:0000259" key="5">
    <source>
        <dbReference type="PROSITE" id="PS50921"/>
    </source>
</evidence>